<dbReference type="InterPro" id="IPR036319">
    <property type="entry name" value="RDM1_sf"/>
</dbReference>
<dbReference type="OMA" id="KVETVHR"/>
<dbReference type="Proteomes" id="UP000000226">
    <property type="component" value="Chromosome 8"/>
</dbReference>
<dbReference type="PANTHER" id="PTHR36366">
    <property type="entry name" value="PROTEIN RDM1"/>
    <property type="match status" value="1"/>
</dbReference>
<dbReference type="GO" id="GO:0000419">
    <property type="term" value="C:RNA polymerase V complex"/>
    <property type="evidence" value="ECO:0007669"/>
    <property type="project" value="TreeGrafter"/>
</dbReference>
<dbReference type="Gene3D" id="1.20.120.690">
    <property type="entry name" value="RDM1 protein domain"/>
    <property type="match status" value="1"/>
</dbReference>
<dbReference type="eggNOG" id="ENOG502SR11">
    <property type="taxonomic scope" value="Eukaryota"/>
</dbReference>
<dbReference type="EMBL" id="CM002295">
    <property type="protein sequence ID" value="ESW11203.1"/>
    <property type="molecule type" value="Genomic_DNA"/>
</dbReference>
<dbReference type="AlphaFoldDB" id="V7B2W8"/>
<name>V7B2W8_PHAVU</name>
<dbReference type="Pfam" id="PF09187">
    <property type="entry name" value="RdDM_RDM1"/>
    <property type="match status" value="1"/>
</dbReference>
<dbReference type="PANTHER" id="PTHR36366:SF3">
    <property type="entry name" value="PROTEIN RDM1"/>
    <property type="match status" value="1"/>
</dbReference>
<accession>V7B2W8</accession>
<dbReference type="InterPro" id="IPR015270">
    <property type="entry name" value="RDM1_plant"/>
</dbReference>
<reference evidence="2" key="1">
    <citation type="journal article" date="2014" name="Nat. Genet.">
        <title>A reference genome for common bean and genome-wide analysis of dual domestications.</title>
        <authorList>
            <person name="Schmutz J."/>
            <person name="McClean P.E."/>
            <person name="Mamidi S."/>
            <person name="Wu G.A."/>
            <person name="Cannon S.B."/>
            <person name="Grimwood J."/>
            <person name="Jenkins J."/>
            <person name="Shu S."/>
            <person name="Song Q."/>
            <person name="Chavarro C."/>
            <person name="Torres-Torres M."/>
            <person name="Geffroy V."/>
            <person name="Moghaddam S.M."/>
            <person name="Gao D."/>
            <person name="Abernathy B."/>
            <person name="Barry K."/>
            <person name="Blair M."/>
            <person name="Brick M.A."/>
            <person name="Chovatia M."/>
            <person name="Gepts P."/>
            <person name="Goodstein D.M."/>
            <person name="Gonzales M."/>
            <person name="Hellsten U."/>
            <person name="Hyten D.L."/>
            <person name="Jia G."/>
            <person name="Kelly J.D."/>
            <person name="Kudrna D."/>
            <person name="Lee R."/>
            <person name="Richard M.M."/>
            <person name="Miklas P.N."/>
            <person name="Osorno J.M."/>
            <person name="Rodrigues J."/>
            <person name="Thareau V."/>
            <person name="Urrea C.A."/>
            <person name="Wang M."/>
            <person name="Yu Y."/>
            <person name="Zhang M."/>
            <person name="Wing R.A."/>
            <person name="Cregan P.B."/>
            <person name="Rokhsar D.S."/>
            <person name="Jackson S.A."/>
        </authorList>
    </citation>
    <scope>NUCLEOTIDE SEQUENCE [LARGE SCALE GENOMIC DNA]</scope>
    <source>
        <strain evidence="2">cv. G19833</strain>
    </source>
</reference>
<protein>
    <submittedName>
        <fullName evidence="1">Uncharacterized protein</fullName>
    </submittedName>
</protein>
<sequence length="130" mass="15007">MIAEALLELAKEYQEKMEKKSIPRHGSKEMVVVSWKGLAKTLKTLYGQPLHYLTQKLCKEWDKSRFGSDNEEKPLNAMFSWREAEDTVWRVEAVHRLCTSPVHLAVLWLDDPEYLLIANEVIPTPSVPAE</sequence>
<dbReference type="GO" id="GO:0080188">
    <property type="term" value="P:gene silencing by siRNA-directed DNA methylation"/>
    <property type="evidence" value="ECO:0007669"/>
    <property type="project" value="InterPro"/>
</dbReference>
<dbReference type="SMR" id="V7B2W8"/>
<keyword evidence="2" id="KW-1185">Reference proteome</keyword>
<gene>
    <name evidence="1" type="ORF">PHAVU_008G010500g</name>
</gene>
<organism evidence="1 2">
    <name type="scientific">Phaseolus vulgaris</name>
    <name type="common">Kidney bean</name>
    <name type="synonym">French bean</name>
    <dbReference type="NCBI Taxonomy" id="3885"/>
    <lineage>
        <taxon>Eukaryota</taxon>
        <taxon>Viridiplantae</taxon>
        <taxon>Streptophyta</taxon>
        <taxon>Embryophyta</taxon>
        <taxon>Tracheophyta</taxon>
        <taxon>Spermatophyta</taxon>
        <taxon>Magnoliopsida</taxon>
        <taxon>eudicotyledons</taxon>
        <taxon>Gunneridae</taxon>
        <taxon>Pentapetalae</taxon>
        <taxon>rosids</taxon>
        <taxon>fabids</taxon>
        <taxon>Fabales</taxon>
        <taxon>Fabaceae</taxon>
        <taxon>Papilionoideae</taxon>
        <taxon>50 kb inversion clade</taxon>
        <taxon>NPAAA clade</taxon>
        <taxon>indigoferoid/millettioid clade</taxon>
        <taxon>Phaseoleae</taxon>
        <taxon>Phaseolus</taxon>
    </lineage>
</organism>
<proteinExistence type="predicted"/>
<dbReference type="Gramene" id="ESW11203">
    <property type="protein sequence ID" value="ESW11203"/>
    <property type="gene ID" value="PHAVU_008G010500g"/>
</dbReference>
<dbReference type="SUPFAM" id="SSF109920">
    <property type="entry name" value="Hypothetical protein At3g22680"/>
    <property type="match status" value="1"/>
</dbReference>
<evidence type="ECO:0000313" key="1">
    <source>
        <dbReference type="EMBL" id="ESW11203.1"/>
    </source>
</evidence>
<dbReference type="STRING" id="3885.V7B2W8"/>
<dbReference type="OrthoDB" id="1906229at2759"/>
<evidence type="ECO:0000313" key="2">
    <source>
        <dbReference type="Proteomes" id="UP000000226"/>
    </source>
</evidence>